<evidence type="ECO:0000313" key="3">
    <source>
        <dbReference type="Proteomes" id="UP000287996"/>
    </source>
</evidence>
<dbReference type="RefSeq" id="WP_126842197.1">
    <property type="nucleotide sequence ID" value="NZ_PIQH01000007.1"/>
</dbReference>
<reference evidence="2 3" key="1">
    <citation type="journal article" date="2011" name="Front. Microbiol.">
        <title>Genomic signatures of strain selection and enhancement in Bacillus atrophaeus var. globigii, a historical biowarfare simulant.</title>
        <authorList>
            <person name="Gibbons H.S."/>
            <person name="Broomall S.M."/>
            <person name="McNew L.A."/>
            <person name="Daligault H."/>
            <person name="Chapman C."/>
            <person name="Bruce D."/>
            <person name="Karavis M."/>
            <person name="Krepps M."/>
            <person name="McGregor P.A."/>
            <person name="Hong C."/>
            <person name="Park K.H."/>
            <person name="Akmal A."/>
            <person name="Feldman A."/>
            <person name="Lin J.S."/>
            <person name="Chang W.E."/>
            <person name="Higgs B.W."/>
            <person name="Demirev P."/>
            <person name="Lindquist J."/>
            <person name="Liem A."/>
            <person name="Fochler E."/>
            <person name="Read T.D."/>
            <person name="Tapia R."/>
            <person name="Johnson S."/>
            <person name="Bishop-Lilly K.A."/>
            <person name="Detter C."/>
            <person name="Han C."/>
            <person name="Sozhamannan S."/>
            <person name="Rosenzweig C.N."/>
            <person name="Skowronski E.W."/>
        </authorList>
    </citation>
    <scope>NUCLEOTIDE SEQUENCE [LARGE SCALE GENOMIC DNA]</scope>
    <source>
        <strain evidence="2 3">CC-PW-9</strain>
    </source>
</reference>
<gene>
    <name evidence="2" type="ORF">CWI84_08660</name>
</gene>
<protein>
    <recommendedName>
        <fullName evidence="4">DUF3185 domain-containing protein</fullName>
    </recommendedName>
</protein>
<comment type="caution">
    <text evidence="2">The sequence shown here is derived from an EMBL/GenBank/DDBJ whole genome shotgun (WGS) entry which is preliminary data.</text>
</comment>
<sequence length="65" mass="6936">MNKVISIALIVAGAILLWFGYQESQSLASEASEMVTNQPTDNAMWFMIGGAVAAVIGLFGLFRGK</sequence>
<keyword evidence="1" id="KW-1133">Transmembrane helix</keyword>
<evidence type="ECO:0000256" key="1">
    <source>
        <dbReference type="SAM" id="Phobius"/>
    </source>
</evidence>
<keyword evidence="1" id="KW-0472">Membrane</keyword>
<dbReference type="AlphaFoldDB" id="A0A432ZQ47"/>
<feature type="transmembrane region" description="Helical" evidence="1">
    <location>
        <begin position="44"/>
        <end position="62"/>
    </location>
</feature>
<dbReference type="InterPro" id="IPR021521">
    <property type="entry name" value="DUF3185"/>
</dbReference>
<dbReference type="OrthoDB" id="6199344at2"/>
<evidence type="ECO:0008006" key="4">
    <source>
        <dbReference type="Google" id="ProtNLM"/>
    </source>
</evidence>
<keyword evidence="3" id="KW-1185">Reference proteome</keyword>
<dbReference type="Pfam" id="PF11381">
    <property type="entry name" value="DUF3185"/>
    <property type="match status" value="1"/>
</dbReference>
<dbReference type="EMBL" id="PIQH01000007">
    <property type="protein sequence ID" value="RUO80020.1"/>
    <property type="molecule type" value="Genomic_DNA"/>
</dbReference>
<dbReference type="Proteomes" id="UP000287996">
    <property type="component" value="Unassembled WGS sequence"/>
</dbReference>
<evidence type="ECO:0000313" key="2">
    <source>
        <dbReference type="EMBL" id="RUO80020.1"/>
    </source>
</evidence>
<name>A0A432ZQ47_9GAMM</name>
<accession>A0A432ZQ47</accession>
<keyword evidence="1" id="KW-0812">Transmembrane</keyword>
<organism evidence="2 3">
    <name type="scientific">Idiomarina tyrosinivorans</name>
    <dbReference type="NCBI Taxonomy" id="1445662"/>
    <lineage>
        <taxon>Bacteria</taxon>
        <taxon>Pseudomonadati</taxon>
        <taxon>Pseudomonadota</taxon>
        <taxon>Gammaproteobacteria</taxon>
        <taxon>Alteromonadales</taxon>
        <taxon>Idiomarinaceae</taxon>
        <taxon>Idiomarina</taxon>
    </lineage>
</organism>
<proteinExistence type="predicted"/>